<protein>
    <submittedName>
        <fullName evidence="1">Uncharacterized protein</fullName>
    </submittedName>
</protein>
<evidence type="ECO:0000313" key="2">
    <source>
        <dbReference type="Proteomes" id="UP001142393"/>
    </source>
</evidence>
<comment type="caution">
    <text evidence="1">The sequence shown here is derived from an EMBL/GenBank/DDBJ whole genome shotgun (WGS) entry which is preliminary data.</text>
</comment>
<dbReference type="SUPFAM" id="SSF51182">
    <property type="entry name" value="RmlC-like cupins"/>
    <property type="match status" value="1"/>
</dbReference>
<gene>
    <name evidence="1" type="ORF">DFH05DRAFT_1524841</name>
</gene>
<evidence type="ECO:0000313" key="1">
    <source>
        <dbReference type="EMBL" id="KAJ3745158.1"/>
    </source>
</evidence>
<dbReference type="InterPro" id="IPR014710">
    <property type="entry name" value="RmlC-like_jellyroll"/>
</dbReference>
<proteinExistence type="predicted"/>
<dbReference type="GO" id="GO:0010309">
    <property type="term" value="F:acireductone dioxygenase [iron(II)-requiring] activity"/>
    <property type="evidence" value="ECO:0007669"/>
    <property type="project" value="InterPro"/>
</dbReference>
<dbReference type="Pfam" id="PF03079">
    <property type="entry name" value="ARD"/>
    <property type="match status" value="1"/>
</dbReference>
<sequence length="193" mass="21609">MSVRTYYHNNLPGATVLPHDSLPPAASDRLEILGWQLWMLTSNNIEKQAADIAKGLGYTRPTDKINVLASETIENAETVEEKVKMTAKLQASKDQYTATTSSVVLIVDGKGHYDIEDPIEKMWIRVILVPGVLMHIPKGAHTRVAFEGPEGYLDVLMWFDATVPHADIDWVKGEDTHNHSVRSDYLHKLGLQH</sequence>
<organism evidence="1 2">
    <name type="scientific">Lentinula detonsa</name>
    <dbReference type="NCBI Taxonomy" id="2804962"/>
    <lineage>
        <taxon>Eukaryota</taxon>
        <taxon>Fungi</taxon>
        <taxon>Dikarya</taxon>
        <taxon>Basidiomycota</taxon>
        <taxon>Agaricomycotina</taxon>
        <taxon>Agaricomycetes</taxon>
        <taxon>Agaricomycetidae</taxon>
        <taxon>Agaricales</taxon>
        <taxon>Marasmiineae</taxon>
        <taxon>Omphalotaceae</taxon>
        <taxon>Lentinula</taxon>
    </lineage>
</organism>
<accession>A0A9W8TYK7</accession>
<dbReference type="Gene3D" id="2.60.120.10">
    <property type="entry name" value="Jelly Rolls"/>
    <property type="match status" value="1"/>
</dbReference>
<reference evidence="1 2" key="1">
    <citation type="journal article" date="2023" name="Proc. Natl. Acad. Sci. U.S.A.">
        <title>A global phylogenomic analysis of the shiitake genus Lentinula.</title>
        <authorList>
            <person name="Sierra-Patev S."/>
            <person name="Min B."/>
            <person name="Naranjo-Ortiz M."/>
            <person name="Looney B."/>
            <person name="Konkel Z."/>
            <person name="Slot J.C."/>
            <person name="Sakamoto Y."/>
            <person name="Steenwyk J.L."/>
            <person name="Rokas A."/>
            <person name="Carro J."/>
            <person name="Camarero S."/>
            <person name="Ferreira P."/>
            <person name="Molpeceres G."/>
            <person name="Ruiz-Duenas F.J."/>
            <person name="Serrano A."/>
            <person name="Henrissat B."/>
            <person name="Drula E."/>
            <person name="Hughes K.W."/>
            <person name="Mata J.L."/>
            <person name="Ishikawa N.K."/>
            <person name="Vargas-Isla R."/>
            <person name="Ushijima S."/>
            <person name="Smith C.A."/>
            <person name="Donoghue J."/>
            <person name="Ahrendt S."/>
            <person name="Andreopoulos W."/>
            <person name="He G."/>
            <person name="LaButti K."/>
            <person name="Lipzen A."/>
            <person name="Ng V."/>
            <person name="Riley R."/>
            <person name="Sandor L."/>
            <person name="Barry K."/>
            <person name="Martinez A.T."/>
            <person name="Xiao Y."/>
            <person name="Gibbons J.G."/>
            <person name="Terashima K."/>
            <person name="Grigoriev I.V."/>
            <person name="Hibbett D."/>
        </authorList>
    </citation>
    <scope>NUCLEOTIDE SEQUENCE [LARGE SCALE GENOMIC DNA]</scope>
    <source>
        <strain evidence="1 2">TFB7810</strain>
    </source>
</reference>
<dbReference type="InterPro" id="IPR011051">
    <property type="entry name" value="RmlC_Cupin_sf"/>
</dbReference>
<dbReference type="InterPro" id="IPR004313">
    <property type="entry name" value="ARD"/>
</dbReference>
<dbReference type="Proteomes" id="UP001142393">
    <property type="component" value="Unassembled WGS sequence"/>
</dbReference>
<name>A0A9W8TYK7_9AGAR</name>
<keyword evidence="2" id="KW-1185">Reference proteome</keyword>
<dbReference type="AlphaFoldDB" id="A0A9W8TYK7"/>
<dbReference type="EMBL" id="JANVFU010000006">
    <property type="protein sequence ID" value="KAJ3745158.1"/>
    <property type="molecule type" value="Genomic_DNA"/>
</dbReference>